<evidence type="ECO:0000256" key="1">
    <source>
        <dbReference type="SAM" id="Phobius"/>
    </source>
</evidence>
<dbReference type="AlphaFoldDB" id="A7I4Q8"/>
<keyword evidence="4" id="KW-1185">Reference proteome</keyword>
<dbReference type="InterPro" id="IPR019204">
    <property type="entry name" value="DUF2070_membrane"/>
</dbReference>
<dbReference type="Proteomes" id="UP000002408">
    <property type="component" value="Chromosome"/>
</dbReference>
<gene>
    <name evidence="3" type="ordered locus">Mboo_0196</name>
</gene>
<name>A7I4Q8_METB6</name>
<dbReference type="KEGG" id="mbn:Mboo_0196"/>
<dbReference type="RefSeq" id="WP_011991207.1">
    <property type="nucleotide sequence ID" value="NC_009712.1"/>
</dbReference>
<dbReference type="GeneID" id="5411521"/>
<evidence type="ECO:0000313" key="4">
    <source>
        <dbReference type="Proteomes" id="UP000002408"/>
    </source>
</evidence>
<dbReference type="Pfam" id="PF09843">
    <property type="entry name" value="DUF2070"/>
    <property type="match status" value="1"/>
</dbReference>
<feature type="transmembrane region" description="Helical" evidence="1">
    <location>
        <begin position="114"/>
        <end position="135"/>
    </location>
</feature>
<evidence type="ECO:0000259" key="2">
    <source>
        <dbReference type="Pfam" id="PF09843"/>
    </source>
</evidence>
<sequence>MAGENDLKLEALSKYIVTTPSWAKSTALILLLCGCVEIMAMLGSHHSLTHPSLFPVFAYLLPALAALALTPALAGLFGGKLTYGWSGLTAAIGLVISLFVSLSPVLFFTSSFPVFFAASLAFVFAFRMLLLAAVVDFHLRRVVVPALIHSGIAVIGAAPFLGLPFVQLSVLLHISFAAGVLVFIIVVERPMKANFRVGPLELANAFLAHLSEGSHKLDEFFRSIGESVVVPQVSLALQREGKEEILVTVPNVHPGPLGEIGGSNLPKILHGILGSGSMVFHGAASHDFNPVDEEEVKKLGAEVLATLPRTCTNNGCTVPVRHRFGSVDVLVQAFGDTVIAAATRSPEVTEDLEFAVGFAIIKSGEKYFHNVGFIDAHNCMDALSDGVYPGTELAMEYMNAAETAFAAASREPQAAFSAGYAARTFPFTRQDGFGDLGVQVLVIETRGRSTAYVLVDGNNMQTGGRDEIRKRLHSLVDECEVMTTDTHVVNTVSGRNQVGLKVPVDSFYPVIEEAVRAARDDVAPARSAGVTHYCHGIVVFGSQRISQLASTVNGMMGFLLPIAIIVILGAFLTTAMAYYLLVY</sequence>
<evidence type="ECO:0000313" key="3">
    <source>
        <dbReference type="EMBL" id="ABS54719.1"/>
    </source>
</evidence>
<keyword evidence="1" id="KW-0472">Membrane</keyword>
<keyword evidence="1" id="KW-0812">Transmembrane</keyword>
<dbReference type="eggNOG" id="arCOG04351">
    <property type="taxonomic scope" value="Archaea"/>
</dbReference>
<keyword evidence="1" id="KW-1133">Transmembrane helix</keyword>
<feature type="transmembrane region" description="Helical" evidence="1">
    <location>
        <begin position="142"/>
        <end position="162"/>
    </location>
</feature>
<protein>
    <recommendedName>
        <fullName evidence="2">DUF2070 domain-containing protein</fullName>
    </recommendedName>
</protein>
<feature type="domain" description="DUF2070" evidence="2">
    <location>
        <begin position="9"/>
        <end position="574"/>
    </location>
</feature>
<reference evidence="4" key="1">
    <citation type="journal article" date="2015" name="Microbiology">
        <title>Genome of Methanoregula boonei 6A8 reveals adaptations to oligotrophic peatland environments.</title>
        <authorList>
            <person name="Braeuer S."/>
            <person name="Cadillo-Quiroz H."/>
            <person name="Kyrpides N."/>
            <person name="Woyke T."/>
            <person name="Goodwin L."/>
            <person name="Detter C."/>
            <person name="Podell S."/>
            <person name="Yavitt J.B."/>
            <person name="Zinder S.H."/>
        </authorList>
    </citation>
    <scope>NUCLEOTIDE SEQUENCE [LARGE SCALE GENOMIC DNA]</scope>
    <source>
        <strain evidence="4">DSM 21154 / JCM 14090 / 6A8</strain>
    </source>
</reference>
<dbReference type="HOGENOM" id="CLU_441213_0_0_2"/>
<feature type="transmembrane region" description="Helical" evidence="1">
    <location>
        <begin position="558"/>
        <end position="581"/>
    </location>
</feature>
<organism evidence="3 4">
    <name type="scientific">Methanoregula boonei (strain DSM 21154 / JCM 14090 / 6A8)</name>
    <dbReference type="NCBI Taxonomy" id="456442"/>
    <lineage>
        <taxon>Archaea</taxon>
        <taxon>Methanobacteriati</taxon>
        <taxon>Methanobacteriota</taxon>
        <taxon>Stenosarchaea group</taxon>
        <taxon>Methanomicrobia</taxon>
        <taxon>Methanomicrobiales</taxon>
        <taxon>Methanoregulaceae</taxon>
        <taxon>Methanoregula</taxon>
    </lineage>
</organism>
<dbReference type="STRING" id="456442.Mboo_0196"/>
<feature type="transmembrane region" description="Helical" evidence="1">
    <location>
        <begin position="168"/>
        <end position="187"/>
    </location>
</feature>
<dbReference type="EMBL" id="CP000780">
    <property type="protein sequence ID" value="ABS54719.1"/>
    <property type="molecule type" value="Genomic_DNA"/>
</dbReference>
<proteinExistence type="predicted"/>
<dbReference type="OrthoDB" id="8914at2157"/>
<feature type="transmembrane region" description="Helical" evidence="1">
    <location>
        <begin position="21"/>
        <end position="44"/>
    </location>
</feature>
<accession>A7I4Q8</accession>
<feature type="transmembrane region" description="Helical" evidence="1">
    <location>
        <begin position="88"/>
        <end position="108"/>
    </location>
</feature>
<feature type="transmembrane region" description="Helical" evidence="1">
    <location>
        <begin position="56"/>
        <end position="76"/>
    </location>
</feature>